<organism evidence="1 2">
    <name type="scientific">Mycena alexandri</name>
    <dbReference type="NCBI Taxonomy" id="1745969"/>
    <lineage>
        <taxon>Eukaryota</taxon>
        <taxon>Fungi</taxon>
        <taxon>Dikarya</taxon>
        <taxon>Basidiomycota</taxon>
        <taxon>Agaricomycotina</taxon>
        <taxon>Agaricomycetes</taxon>
        <taxon>Agaricomycetidae</taxon>
        <taxon>Agaricales</taxon>
        <taxon>Marasmiineae</taxon>
        <taxon>Mycenaceae</taxon>
        <taxon>Mycena</taxon>
    </lineage>
</organism>
<proteinExistence type="predicted"/>
<comment type="caution">
    <text evidence="1">The sequence shown here is derived from an EMBL/GenBank/DDBJ whole genome shotgun (WGS) entry which is preliminary data.</text>
</comment>
<gene>
    <name evidence="1" type="ORF">C8F04DRAFT_1151411</name>
</gene>
<name>A0AAD6S1E5_9AGAR</name>
<protein>
    <submittedName>
        <fullName evidence="1">Uncharacterized protein</fullName>
    </submittedName>
</protein>
<reference evidence="1" key="1">
    <citation type="submission" date="2023-03" db="EMBL/GenBank/DDBJ databases">
        <title>Massive genome expansion in bonnet fungi (Mycena s.s.) driven by repeated elements and novel gene families across ecological guilds.</title>
        <authorList>
            <consortium name="Lawrence Berkeley National Laboratory"/>
            <person name="Harder C.B."/>
            <person name="Miyauchi S."/>
            <person name="Viragh M."/>
            <person name="Kuo A."/>
            <person name="Thoen E."/>
            <person name="Andreopoulos B."/>
            <person name="Lu D."/>
            <person name="Skrede I."/>
            <person name="Drula E."/>
            <person name="Henrissat B."/>
            <person name="Morin E."/>
            <person name="Kohler A."/>
            <person name="Barry K."/>
            <person name="LaButti K."/>
            <person name="Morin E."/>
            <person name="Salamov A."/>
            <person name="Lipzen A."/>
            <person name="Mereny Z."/>
            <person name="Hegedus B."/>
            <person name="Baldrian P."/>
            <person name="Stursova M."/>
            <person name="Weitz H."/>
            <person name="Taylor A."/>
            <person name="Grigoriev I.V."/>
            <person name="Nagy L.G."/>
            <person name="Martin F."/>
            <person name="Kauserud H."/>
        </authorList>
    </citation>
    <scope>NUCLEOTIDE SEQUENCE</scope>
    <source>
        <strain evidence="1">CBHHK200</strain>
    </source>
</reference>
<dbReference type="EMBL" id="JARJCM010000337">
    <property type="protein sequence ID" value="KAJ7018536.1"/>
    <property type="molecule type" value="Genomic_DNA"/>
</dbReference>
<evidence type="ECO:0000313" key="2">
    <source>
        <dbReference type="Proteomes" id="UP001218188"/>
    </source>
</evidence>
<dbReference type="Proteomes" id="UP001218188">
    <property type="component" value="Unassembled WGS sequence"/>
</dbReference>
<dbReference type="AlphaFoldDB" id="A0AAD6S1E5"/>
<sequence>MKSRPSPLCWYLPLAAIARNCTPDLDYCGRTLLEIGKYQPQIDQALHDAGAGEANGGSDDRFHCVGGSNGVITFLDSAPMDAAPNPTCVSDTCN</sequence>
<accession>A0AAD6S1E5</accession>
<evidence type="ECO:0000313" key="1">
    <source>
        <dbReference type="EMBL" id="KAJ7018536.1"/>
    </source>
</evidence>
<keyword evidence="2" id="KW-1185">Reference proteome</keyword>